<protein>
    <submittedName>
        <fullName evidence="2">Short-chain dehydrogenase/reductase SDR</fullName>
    </submittedName>
</protein>
<dbReference type="PRINTS" id="PR00080">
    <property type="entry name" value="SDRFAMILY"/>
</dbReference>
<evidence type="ECO:0000256" key="1">
    <source>
        <dbReference type="ARBA" id="ARBA00006484"/>
    </source>
</evidence>
<dbReference type="Gene3D" id="3.40.50.720">
    <property type="entry name" value="NAD(P)-binding Rossmann-like Domain"/>
    <property type="match status" value="1"/>
</dbReference>
<dbReference type="GO" id="GO:0030497">
    <property type="term" value="P:fatty acid elongation"/>
    <property type="evidence" value="ECO:0007669"/>
    <property type="project" value="TreeGrafter"/>
</dbReference>
<sequence>MSSAARARRAIVTGAGSGIGRAVVGRLLGERVHVLAVDIDEAKLTEAAGEGCDLLVADLADPAGRAKLAEAADGADYLVNSHGMLVVKSIFDITPDDWRRIHAVNAESIFFLCQQIGPRLKPGGAIVNLSSSSAKLAATTEVAAYAASKTTILSITRSFAYALASRPVRVNAICPGIVDTPMQDTVLAGMARLRGTDIAEMNEARNRTVPLGRPARPEECAGAIWFLLSDEASYMTGQAVNFTGGLVTW</sequence>
<dbReference type="CDD" id="cd05233">
    <property type="entry name" value="SDR_c"/>
    <property type="match status" value="1"/>
</dbReference>
<dbReference type="PANTHER" id="PTHR42760">
    <property type="entry name" value="SHORT-CHAIN DEHYDROGENASES/REDUCTASES FAMILY MEMBER"/>
    <property type="match status" value="1"/>
</dbReference>
<dbReference type="FunFam" id="3.40.50.720:FF:000084">
    <property type="entry name" value="Short-chain dehydrogenase reductase"/>
    <property type="match status" value="1"/>
</dbReference>
<dbReference type="AlphaFoldDB" id="A0A0K2W3N1"/>
<accession>A0A0K2W3N1</accession>
<reference evidence="3" key="1">
    <citation type="submission" date="2014-08" db="EMBL/GenBank/DDBJ databases">
        <authorList>
            <person name="Edwards T."/>
        </authorList>
    </citation>
    <scope>NUCLEOTIDE SEQUENCE [LARGE SCALE GENOMIC DNA]</scope>
</reference>
<comment type="similarity">
    <text evidence="1">Belongs to the short-chain dehydrogenases/reductases (SDR) family.</text>
</comment>
<dbReference type="InterPro" id="IPR036291">
    <property type="entry name" value="NAD(P)-bd_dom_sf"/>
</dbReference>
<dbReference type="PANTHER" id="PTHR42760:SF123">
    <property type="entry name" value="OXIDOREDUCTASE"/>
    <property type="match status" value="1"/>
</dbReference>
<gene>
    <name evidence="2" type="ORF">MPL1032_30199</name>
</gene>
<dbReference type="EMBL" id="CCND01000023">
    <property type="protein sequence ID" value="CDX60342.1"/>
    <property type="molecule type" value="Genomic_DNA"/>
</dbReference>
<evidence type="ECO:0000313" key="2">
    <source>
        <dbReference type="EMBL" id="CDX60342.1"/>
    </source>
</evidence>
<dbReference type="Proteomes" id="UP000182888">
    <property type="component" value="Unassembled WGS sequence"/>
</dbReference>
<name>A0A0K2W3N1_MESPL</name>
<dbReference type="PRINTS" id="PR00081">
    <property type="entry name" value="GDHRDH"/>
</dbReference>
<proteinExistence type="inferred from homology"/>
<organism evidence="2 3">
    <name type="scientific">Mesorhizobium plurifarium</name>
    <dbReference type="NCBI Taxonomy" id="69974"/>
    <lineage>
        <taxon>Bacteria</taxon>
        <taxon>Pseudomonadati</taxon>
        <taxon>Pseudomonadota</taxon>
        <taxon>Alphaproteobacteria</taxon>
        <taxon>Hyphomicrobiales</taxon>
        <taxon>Phyllobacteriaceae</taxon>
        <taxon>Mesorhizobium</taxon>
    </lineage>
</organism>
<dbReference type="GO" id="GO:0016616">
    <property type="term" value="F:oxidoreductase activity, acting on the CH-OH group of donors, NAD or NADP as acceptor"/>
    <property type="evidence" value="ECO:0007669"/>
    <property type="project" value="TreeGrafter"/>
</dbReference>
<dbReference type="Pfam" id="PF13561">
    <property type="entry name" value="adh_short_C2"/>
    <property type="match status" value="1"/>
</dbReference>
<dbReference type="SUPFAM" id="SSF51735">
    <property type="entry name" value="NAD(P)-binding Rossmann-fold domains"/>
    <property type="match status" value="1"/>
</dbReference>
<evidence type="ECO:0000313" key="3">
    <source>
        <dbReference type="Proteomes" id="UP000182888"/>
    </source>
</evidence>
<dbReference type="InterPro" id="IPR002347">
    <property type="entry name" value="SDR_fam"/>
</dbReference>